<dbReference type="InterPro" id="IPR044993">
    <property type="entry name" value="BXL"/>
</dbReference>
<dbReference type="EMBL" id="CAMAPF010000081">
    <property type="protein sequence ID" value="CAH9094308.1"/>
    <property type="molecule type" value="Genomic_DNA"/>
</dbReference>
<organism evidence="9 10">
    <name type="scientific">Cuscuta epithymum</name>
    <dbReference type="NCBI Taxonomy" id="186058"/>
    <lineage>
        <taxon>Eukaryota</taxon>
        <taxon>Viridiplantae</taxon>
        <taxon>Streptophyta</taxon>
        <taxon>Embryophyta</taxon>
        <taxon>Tracheophyta</taxon>
        <taxon>Spermatophyta</taxon>
        <taxon>Magnoliopsida</taxon>
        <taxon>eudicotyledons</taxon>
        <taxon>Gunneridae</taxon>
        <taxon>Pentapetalae</taxon>
        <taxon>asterids</taxon>
        <taxon>lamiids</taxon>
        <taxon>Solanales</taxon>
        <taxon>Convolvulaceae</taxon>
        <taxon>Cuscuteae</taxon>
        <taxon>Cuscuta</taxon>
        <taxon>Cuscuta subgen. Cuscuta</taxon>
    </lineage>
</organism>
<dbReference type="PANTHER" id="PTHR42721:SF1">
    <property type="entry name" value="BETA-D-XYLOSIDASE 6-RELATED"/>
    <property type="match status" value="1"/>
</dbReference>
<evidence type="ECO:0000259" key="8">
    <source>
        <dbReference type="SMART" id="SM01217"/>
    </source>
</evidence>
<dbReference type="SUPFAM" id="SSF52279">
    <property type="entry name" value="Beta-D-glucan exohydrolase, C-terminal domain"/>
    <property type="match status" value="1"/>
</dbReference>
<reference evidence="9" key="1">
    <citation type="submission" date="2022-07" db="EMBL/GenBank/DDBJ databases">
        <authorList>
            <person name="Macas J."/>
            <person name="Novak P."/>
            <person name="Neumann P."/>
        </authorList>
    </citation>
    <scope>NUCLEOTIDE SEQUENCE</scope>
</reference>
<evidence type="ECO:0000256" key="7">
    <source>
        <dbReference type="SAM" id="Phobius"/>
    </source>
</evidence>
<dbReference type="Pfam" id="PF00933">
    <property type="entry name" value="Glyco_hydro_3"/>
    <property type="match status" value="1"/>
</dbReference>
<dbReference type="Gene3D" id="2.60.40.10">
    <property type="entry name" value="Immunoglobulins"/>
    <property type="match status" value="1"/>
</dbReference>
<evidence type="ECO:0000256" key="3">
    <source>
        <dbReference type="ARBA" id="ARBA00022729"/>
    </source>
</evidence>
<name>A0AAV0D6T1_9ASTE</name>
<evidence type="ECO:0000256" key="1">
    <source>
        <dbReference type="ARBA" id="ARBA00004613"/>
    </source>
</evidence>
<dbReference type="AlphaFoldDB" id="A0AAV0D6T1"/>
<dbReference type="InterPro" id="IPR026891">
    <property type="entry name" value="Fn3-like"/>
</dbReference>
<protein>
    <recommendedName>
        <fullName evidence="8">Fibronectin type III-like domain-containing protein</fullName>
    </recommendedName>
</protein>
<dbReference type="InterPro" id="IPR013783">
    <property type="entry name" value="Ig-like_fold"/>
</dbReference>
<dbReference type="GO" id="GO:0031222">
    <property type="term" value="P:arabinan catabolic process"/>
    <property type="evidence" value="ECO:0007669"/>
    <property type="project" value="TreeGrafter"/>
</dbReference>
<dbReference type="GO" id="GO:0045493">
    <property type="term" value="P:xylan catabolic process"/>
    <property type="evidence" value="ECO:0007669"/>
    <property type="project" value="InterPro"/>
</dbReference>
<dbReference type="InterPro" id="IPR001764">
    <property type="entry name" value="Glyco_hydro_3_N"/>
</dbReference>
<dbReference type="PANTHER" id="PTHR42721">
    <property type="entry name" value="SUGAR HYDROLASE-RELATED"/>
    <property type="match status" value="1"/>
</dbReference>
<sequence length="811" mass="89411">MADGRHCDISDTNTTLFSYLSPFRPLFFFFFFIILTFVFPGLSYSHSKPQLPCRPPLHDFCNTSLPVATRVHSLVSLLTLDEKIQRLSNNNSAIPRLGIPAYEWWSESLHGLATNGPGVTFQGPVKSATVFPQVILTASSFNRTLWRSIAAATAVEARAMYNSGQAGLTFWAPNVNVFVDPRWGRGQETPGEDPMVVSDYAVEYVIGLQGHSSVAKNGERHLLGGSRTTQEEVDEGDGRLMLSACCKHLTAYDLEKWHDFTRYNFNAVVTKQDIEDTYQLPFKNCIQIGRASCLMCAYNSVNGIPACANKDLLEKARTDWGFKGYIASDCDAVATIYEYQHYSKTPEEAVAASLKAGTDINCGTYMLRHMDSALKDGIVLESDLDRAISNLFSVQFRLGLFDGSAVNRQLSMFGPQDVCSSEHRRLALDAARQGIVLLKNEKRFLPLNKTRAPSLAIIGPMANMSSLGGDYTGVPCTLKSILDECGEYIQKISYATGCFDVACKSIDGFAEAVSIARKADYVIVVAGLDLSQETEDCDRYSLLLPGNQMALVNKVAAASKKPLVLVLTGGGPLDITFAKEDPRVASVLWIGYPGEEGSKALSDIIFGDYNPAGRLPITWYPESFTNVAMNDMSLRADPSRGYPGRTYRFYTGHTVYEFGHGLSYTDFTLDFLSAPSRLSLLSGSSKMDLRRSVLNRGGNKPLHYVRVDDVSNCEMLGFSVQITLTNDGGLDGSIIVMLFSRVPGSYERAPQKQLIGFDRVHVSAKETAETSIFINTCEHLSIVNEEGNRILPLGDHTLILERIEHVIFIEI</sequence>
<dbReference type="GO" id="GO:0005576">
    <property type="term" value="C:extracellular region"/>
    <property type="evidence" value="ECO:0007669"/>
    <property type="project" value="UniProtKB-SubCell"/>
</dbReference>
<dbReference type="FunFam" id="3.20.20.300:FF:000004">
    <property type="entry name" value="probable beta-D-xylosidase 7"/>
    <property type="match status" value="1"/>
</dbReference>
<dbReference type="SMART" id="SM01217">
    <property type="entry name" value="Fn3_like"/>
    <property type="match status" value="1"/>
</dbReference>
<keyword evidence="7" id="KW-1133">Transmembrane helix</keyword>
<dbReference type="InterPro" id="IPR036881">
    <property type="entry name" value="Glyco_hydro_3_C_sf"/>
</dbReference>
<keyword evidence="3" id="KW-0732">Signal</keyword>
<evidence type="ECO:0000256" key="6">
    <source>
        <dbReference type="ARBA" id="ARBA00023295"/>
    </source>
</evidence>
<keyword evidence="5" id="KW-0325">Glycoprotein</keyword>
<evidence type="ECO:0000313" key="10">
    <source>
        <dbReference type="Proteomes" id="UP001152523"/>
    </source>
</evidence>
<dbReference type="Pfam" id="PF01915">
    <property type="entry name" value="Glyco_hydro_3_C"/>
    <property type="match status" value="1"/>
</dbReference>
<dbReference type="Pfam" id="PF14310">
    <property type="entry name" value="Fn3-like"/>
    <property type="match status" value="1"/>
</dbReference>
<dbReference type="FunFam" id="3.40.50.1700:FF:000001">
    <property type="entry name" value="probable beta-D-xylosidase 2"/>
    <property type="match status" value="1"/>
</dbReference>
<proteinExistence type="predicted"/>
<keyword evidence="7" id="KW-0472">Membrane</keyword>
<evidence type="ECO:0000256" key="4">
    <source>
        <dbReference type="ARBA" id="ARBA00022801"/>
    </source>
</evidence>
<dbReference type="InterPro" id="IPR002772">
    <property type="entry name" value="Glyco_hydro_3_C"/>
</dbReference>
<dbReference type="Gene3D" id="3.40.50.1700">
    <property type="entry name" value="Glycoside hydrolase family 3 C-terminal domain"/>
    <property type="match status" value="1"/>
</dbReference>
<keyword evidence="10" id="KW-1185">Reference proteome</keyword>
<keyword evidence="7" id="KW-0812">Transmembrane</keyword>
<feature type="transmembrane region" description="Helical" evidence="7">
    <location>
        <begin position="26"/>
        <end position="44"/>
    </location>
</feature>
<dbReference type="Gene3D" id="3.20.20.300">
    <property type="entry name" value="Glycoside hydrolase, family 3, N-terminal domain"/>
    <property type="match status" value="1"/>
</dbReference>
<feature type="domain" description="Fibronectin type III-like" evidence="8">
    <location>
        <begin position="734"/>
        <end position="804"/>
    </location>
</feature>
<dbReference type="GO" id="GO:0046556">
    <property type="term" value="F:alpha-L-arabinofuranosidase activity"/>
    <property type="evidence" value="ECO:0007669"/>
    <property type="project" value="TreeGrafter"/>
</dbReference>
<comment type="subcellular location">
    <subcellularLocation>
        <location evidence="1">Secreted</location>
    </subcellularLocation>
</comment>
<evidence type="ECO:0000256" key="5">
    <source>
        <dbReference type="ARBA" id="ARBA00023180"/>
    </source>
</evidence>
<dbReference type="InterPro" id="IPR017853">
    <property type="entry name" value="GH"/>
</dbReference>
<keyword evidence="6" id="KW-0326">Glycosidase</keyword>
<gene>
    <name evidence="9" type="ORF">CEPIT_LOCUS12834</name>
</gene>
<dbReference type="InterPro" id="IPR036962">
    <property type="entry name" value="Glyco_hydro_3_N_sf"/>
</dbReference>
<evidence type="ECO:0000313" key="9">
    <source>
        <dbReference type="EMBL" id="CAH9094308.1"/>
    </source>
</evidence>
<comment type="caution">
    <text evidence="9">The sequence shown here is derived from an EMBL/GenBank/DDBJ whole genome shotgun (WGS) entry which is preliminary data.</text>
</comment>
<dbReference type="SUPFAM" id="SSF51445">
    <property type="entry name" value="(Trans)glycosidases"/>
    <property type="match status" value="1"/>
</dbReference>
<keyword evidence="4" id="KW-0378">Hydrolase</keyword>
<keyword evidence="2" id="KW-0964">Secreted</keyword>
<accession>A0AAV0D6T1</accession>
<dbReference type="Proteomes" id="UP001152523">
    <property type="component" value="Unassembled WGS sequence"/>
</dbReference>
<evidence type="ECO:0000256" key="2">
    <source>
        <dbReference type="ARBA" id="ARBA00022525"/>
    </source>
</evidence>
<dbReference type="GO" id="GO:0009044">
    <property type="term" value="F:xylan 1,4-beta-xylosidase activity"/>
    <property type="evidence" value="ECO:0007669"/>
    <property type="project" value="InterPro"/>
</dbReference>